<evidence type="ECO:0000256" key="1">
    <source>
        <dbReference type="SAM" id="MobiDB-lite"/>
    </source>
</evidence>
<comment type="caution">
    <text evidence="2">The sequence shown here is derived from an EMBL/GenBank/DDBJ whole genome shotgun (WGS) entry which is preliminary data.</text>
</comment>
<feature type="compositionally biased region" description="Polar residues" evidence="1">
    <location>
        <begin position="380"/>
        <end position="391"/>
    </location>
</feature>
<feature type="region of interest" description="Disordered" evidence="1">
    <location>
        <begin position="233"/>
        <end position="284"/>
    </location>
</feature>
<protein>
    <submittedName>
        <fullName evidence="2">Uncharacterized protein</fullName>
    </submittedName>
</protein>
<feature type="region of interest" description="Disordered" evidence="1">
    <location>
        <begin position="380"/>
        <end position="405"/>
    </location>
</feature>
<gene>
    <name evidence="2" type="ORF">H6P81_020330</name>
</gene>
<feature type="region of interest" description="Disordered" evidence="1">
    <location>
        <begin position="109"/>
        <end position="147"/>
    </location>
</feature>
<dbReference type="Proteomes" id="UP000825729">
    <property type="component" value="Unassembled WGS sequence"/>
</dbReference>
<feature type="compositionally biased region" description="Basic and acidic residues" evidence="1">
    <location>
        <begin position="246"/>
        <end position="269"/>
    </location>
</feature>
<organism evidence="2 3">
    <name type="scientific">Aristolochia fimbriata</name>
    <name type="common">White veined hardy Dutchman's pipe vine</name>
    <dbReference type="NCBI Taxonomy" id="158543"/>
    <lineage>
        <taxon>Eukaryota</taxon>
        <taxon>Viridiplantae</taxon>
        <taxon>Streptophyta</taxon>
        <taxon>Embryophyta</taxon>
        <taxon>Tracheophyta</taxon>
        <taxon>Spermatophyta</taxon>
        <taxon>Magnoliopsida</taxon>
        <taxon>Magnoliidae</taxon>
        <taxon>Piperales</taxon>
        <taxon>Aristolochiaceae</taxon>
        <taxon>Aristolochia</taxon>
    </lineage>
</organism>
<dbReference type="AlphaFoldDB" id="A0AAV7DU33"/>
<reference evidence="2 3" key="1">
    <citation type="submission" date="2021-07" db="EMBL/GenBank/DDBJ databases">
        <title>The Aristolochia fimbriata genome: insights into angiosperm evolution, floral development and chemical biosynthesis.</title>
        <authorList>
            <person name="Jiao Y."/>
        </authorList>
    </citation>
    <scope>NUCLEOTIDE SEQUENCE [LARGE SCALE GENOMIC DNA]</scope>
    <source>
        <strain evidence="2">IBCAS-2021</strain>
        <tissue evidence="2">Leaf</tissue>
    </source>
</reference>
<feature type="compositionally biased region" description="Acidic residues" evidence="1">
    <location>
        <begin position="394"/>
        <end position="405"/>
    </location>
</feature>
<proteinExistence type="predicted"/>
<evidence type="ECO:0000313" key="3">
    <source>
        <dbReference type="Proteomes" id="UP000825729"/>
    </source>
</evidence>
<accession>A0AAV7DU33</accession>
<dbReference type="EMBL" id="JAINDJ010000008">
    <property type="protein sequence ID" value="KAG9440165.1"/>
    <property type="molecule type" value="Genomic_DNA"/>
</dbReference>
<feature type="compositionally biased region" description="Basic residues" evidence="1">
    <location>
        <begin position="136"/>
        <end position="147"/>
    </location>
</feature>
<feature type="compositionally biased region" description="Basic and acidic residues" evidence="1">
    <location>
        <begin position="116"/>
        <end position="135"/>
    </location>
</feature>
<evidence type="ECO:0000313" key="2">
    <source>
        <dbReference type="EMBL" id="KAG9440165.1"/>
    </source>
</evidence>
<keyword evidence="3" id="KW-1185">Reference proteome</keyword>
<name>A0AAV7DU33_ARIFI</name>
<feature type="region of interest" description="Disordered" evidence="1">
    <location>
        <begin position="296"/>
        <end position="347"/>
    </location>
</feature>
<sequence>MSELRRESTSELWWKPWEPGKGVAIPKEPKVGFSLFDSARRWYIDVVSLKGELAVKIASKSPTQRTYVRIPLCEVESVRSNLSQLTKLGTPGKTKLSHNRRIEVGIFEEGQTIMEDEQKQREDPRVEGKEKGRSKVKEKKRTRRKISRIWRKKEASSAWASAPVPAALSTVGEGEDDRRQLAIVLPNLIGEGTEAESTISPNQEVLINEDGKRTVSERRDVRIPDCFIGTQEKQEMARKGSGPKTVGRDERHENEHVKANGNKEVESHEGPISNIGAEPTIEREAPGQIIILTRDAGQQADEEDSKNQPPKSVSDKTRKSQDGLPSTSRPLPASELRQSGNECENPKSVVPVSCAHARNHANRILRNPIAMYRSSPMKTCSVSVPLPSSNIKEVEEEDEDEERRI</sequence>